<feature type="chain" id="PRO_5037019722" evidence="2">
    <location>
        <begin position="32"/>
        <end position="448"/>
    </location>
</feature>
<keyword evidence="1" id="KW-0472">Membrane</keyword>
<evidence type="ECO:0000259" key="3">
    <source>
        <dbReference type="Pfam" id="PF05048"/>
    </source>
</evidence>
<dbReference type="Pfam" id="PF05048">
    <property type="entry name" value="NosD"/>
    <property type="match status" value="1"/>
</dbReference>
<dbReference type="NCBIfam" id="TIGR03804">
    <property type="entry name" value="para_beta_helix"/>
    <property type="match status" value="2"/>
</dbReference>
<reference evidence="4 5" key="1">
    <citation type="submission" date="2021-03" db="EMBL/GenBank/DDBJ databases">
        <title>Antimicrobial resistance genes in bacteria isolated from Japanese honey, and their potential for conferring macrolide and lincosamide resistance in the American foulbrood pathogen Paenibacillus larvae.</title>
        <authorList>
            <person name="Okamoto M."/>
            <person name="Kumagai M."/>
            <person name="Kanamori H."/>
            <person name="Takamatsu D."/>
        </authorList>
    </citation>
    <scope>NUCLEOTIDE SEQUENCE [LARGE SCALE GENOMIC DNA]</scope>
    <source>
        <strain evidence="4 5">J34TS1</strain>
    </source>
</reference>
<keyword evidence="1" id="KW-0812">Transmembrane</keyword>
<dbReference type="SMART" id="SM00710">
    <property type="entry name" value="PbH1"/>
    <property type="match status" value="7"/>
</dbReference>
<dbReference type="InterPro" id="IPR011050">
    <property type="entry name" value="Pectin_lyase_fold/virulence"/>
</dbReference>
<dbReference type="EMBL" id="BORT01000041">
    <property type="protein sequence ID" value="GIO50956.1"/>
    <property type="molecule type" value="Genomic_DNA"/>
</dbReference>
<evidence type="ECO:0000256" key="1">
    <source>
        <dbReference type="SAM" id="Phobius"/>
    </source>
</evidence>
<feature type="signal peptide" evidence="2">
    <location>
        <begin position="1"/>
        <end position="31"/>
    </location>
</feature>
<keyword evidence="5" id="KW-1185">Reference proteome</keyword>
<protein>
    <submittedName>
        <fullName evidence="4">Copper ABC transporter substrate-binding protein</fullName>
    </submittedName>
</protein>
<dbReference type="InterPro" id="IPR012334">
    <property type="entry name" value="Pectin_lyas_fold"/>
</dbReference>
<comment type="caution">
    <text evidence="4">The sequence shown here is derived from an EMBL/GenBank/DDBJ whole genome shotgun (WGS) entry which is preliminary data.</text>
</comment>
<dbReference type="AlphaFoldDB" id="A0A919YHW5"/>
<proteinExistence type="predicted"/>
<dbReference type="Proteomes" id="UP000682811">
    <property type="component" value="Unassembled WGS sequence"/>
</dbReference>
<feature type="domain" description="Periplasmic copper-binding protein NosD beta helix" evidence="3">
    <location>
        <begin position="162"/>
        <end position="344"/>
    </location>
</feature>
<dbReference type="InterPro" id="IPR007742">
    <property type="entry name" value="NosD_dom"/>
</dbReference>
<evidence type="ECO:0000313" key="4">
    <source>
        <dbReference type="EMBL" id="GIO50956.1"/>
    </source>
</evidence>
<sequence length="448" mass="49026">MGVKLLSKFRFIIAVLLLTCFAVLNPGTGFAGDAESAAIPLQPMIDQARAGDVIRLAPGTYLGPVTIGKSIAIESGGGATIINTSPNSAITIQANGTRLQGLNIRHQGKGETAGIEVHAQSVQLEQLKIRTQRHGIMLRDASKSVIRNNDIAFFADQPVRIGKKGNGIDLYNSQDNQILNNRIAFMKDAIYMEKGRNETVNGNEVSYSRYGIHFMYIDDSRVTHNSGEFNITGAMVMEVSNLDIADNMFRKQSGNVNSQGLLLYDVRESRIDRNVIEGNRVGIYMERAEGNRLAENALLQNFVGIQMIQAKNNLMRRNTFVSNVIEATERESDANRLTENYWDSFQGLDVTNDGLSDIPYRIQPFFQRVIAGNSAYQLFFQSPSMTFLSDIFAAGGKASAADDSPLMKPDLLPSTGRSSNDGGMGVLIIGLILLLTSVFTISLGGIRK</sequence>
<keyword evidence="1" id="KW-1133">Transmembrane helix</keyword>
<dbReference type="Gene3D" id="2.160.20.10">
    <property type="entry name" value="Single-stranded right-handed beta-helix, Pectin lyase-like"/>
    <property type="match status" value="1"/>
</dbReference>
<name>A0A919YHW5_9BACL</name>
<gene>
    <name evidence="4" type="primary">nosD</name>
    <name evidence="4" type="ORF">J34TS1_57210</name>
</gene>
<feature type="transmembrane region" description="Helical" evidence="1">
    <location>
        <begin position="424"/>
        <end position="446"/>
    </location>
</feature>
<keyword evidence="2" id="KW-0732">Signal</keyword>
<organism evidence="4 5">
    <name type="scientific">Paenibacillus azoreducens</name>
    <dbReference type="NCBI Taxonomy" id="116718"/>
    <lineage>
        <taxon>Bacteria</taxon>
        <taxon>Bacillati</taxon>
        <taxon>Bacillota</taxon>
        <taxon>Bacilli</taxon>
        <taxon>Bacillales</taxon>
        <taxon>Paenibacillaceae</taxon>
        <taxon>Paenibacillus</taxon>
    </lineage>
</organism>
<dbReference type="InterPro" id="IPR022441">
    <property type="entry name" value="Para_beta_helix_rpt-2"/>
</dbReference>
<accession>A0A919YHW5</accession>
<dbReference type="SUPFAM" id="SSF51126">
    <property type="entry name" value="Pectin lyase-like"/>
    <property type="match status" value="1"/>
</dbReference>
<evidence type="ECO:0000256" key="2">
    <source>
        <dbReference type="SAM" id="SignalP"/>
    </source>
</evidence>
<evidence type="ECO:0000313" key="5">
    <source>
        <dbReference type="Proteomes" id="UP000682811"/>
    </source>
</evidence>
<dbReference type="InterPro" id="IPR006626">
    <property type="entry name" value="PbH1"/>
</dbReference>